<accession>Q02CM8</accession>
<dbReference type="Pfam" id="PF22725">
    <property type="entry name" value="GFO_IDH_MocA_C3"/>
    <property type="match status" value="1"/>
</dbReference>
<dbReference type="GO" id="GO:0000166">
    <property type="term" value="F:nucleotide binding"/>
    <property type="evidence" value="ECO:0007669"/>
    <property type="project" value="InterPro"/>
</dbReference>
<evidence type="ECO:0000259" key="1">
    <source>
        <dbReference type="Pfam" id="PF01408"/>
    </source>
</evidence>
<dbReference type="EMBL" id="CP000473">
    <property type="protein sequence ID" value="ABJ81188.1"/>
    <property type="molecule type" value="Genomic_DNA"/>
</dbReference>
<dbReference type="InterPro" id="IPR050463">
    <property type="entry name" value="Gfo/Idh/MocA_oxidrdct_glycsds"/>
</dbReference>
<dbReference type="InterPro" id="IPR006311">
    <property type="entry name" value="TAT_signal"/>
</dbReference>
<dbReference type="HOGENOM" id="CLU_023194_24_1_0"/>
<dbReference type="PANTHER" id="PTHR43818:SF12">
    <property type="entry name" value="NADH-DEPENDENT DEHYDROGENASE-RELATED"/>
    <property type="match status" value="1"/>
</dbReference>
<name>Q02CM8_SOLUE</name>
<protein>
    <submittedName>
        <fullName evidence="3">Oxidoreductase domain protein</fullName>
    </submittedName>
</protein>
<feature type="domain" description="GFO/IDH/MocA-like oxidoreductase" evidence="2">
    <location>
        <begin position="172"/>
        <end position="315"/>
    </location>
</feature>
<dbReference type="AlphaFoldDB" id="Q02CM8"/>
<dbReference type="Pfam" id="PF01408">
    <property type="entry name" value="GFO_IDH_MocA"/>
    <property type="match status" value="1"/>
</dbReference>
<sequence>MAQDKDVSRRDVLKVAGAVTAVAAATVNRAPAIQKVRAANDQVQFGMIGTGSRGSYLLKHLKGIDNGRCVALCDINDENLKHGVDTIGTNPKTFKDYRELLSQKDVDAVFVTTPLFVHFPVTKDALQAGKHVFCEKCLVFKPEEVHALRALANEHSKQTLQTGLQRRYSYFYQTVKSMVDKGILGDVHHIHAQWHRNMVNKPSSLWTMKPGGESNIANWRVFRSMSGGLTAELTSHQVDVADWMFGSSPEFVMGLGSLDTLKDGRDVYDNIQLIYKYPGGKKLTYSSVSTNSFLPYFNASRAEMGEIIMGTDGTVEITVGADGTPPIAWWYREPPKAAAETSKAGEKKKAFVAGATMVASGGPATPIPIMTGDLDFTGKESFLDKEVKFAKRWLTTKGVILQEEQRNPVDTELESFFQNCRDGKKPKADLEVGLADSVAVMLSNQAMDEGRKVYFNEIDKTKPGAPAPVVKKG</sequence>
<dbReference type="Gene3D" id="3.40.50.720">
    <property type="entry name" value="NAD(P)-binding Rossmann-like Domain"/>
    <property type="match status" value="1"/>
</dbReference>
<dbReference type="InParanoid" id="Q02CM8"/>
<dbReference type="InterPro" id="IPR000683">
    <property type="entry name" value="Gfo/Idh/MocA-like_OxRdtase_N"/>
</dbReference>
<dbReference type="STRING" id="234267.Acid_0174"/>
<reference evidence="3" key="1">
    <citation type="submission" date="2006-10" db="EMBL/GenBank/DDBJ databases">
        <title>Complete sequence of Solibacter usitatus Ellin6076.</title>
        <authorList>
            <consortium name="US DOE Joint Genome Institute"/>
            <person name="Copeland A."/>
            <person name="Lucas S."/>
            <person name="Lapidus A."/>
            <person name="Barry K."/>
            <person name="Detter J.C."/>
            <person name="Glavina del Rio T."/>
            <person name="Hammon N."/>
            <person name="Israni S."/>
            <person name="Dalin E."/>
            <person name="Tice H."/>
            <person name="Pitluck S."/>
            <person name="Thompson L.S."/>
            <person name="Brettin T."/>
            <person name="Bruce D."/>
            <person name="Han C."/>
            <person name="Tapia R."/>
            <person name="Gilna P."/>
            <person name="Schmutz J."/>
            <person name="Larimer F."/>
            <person name="Land M."/>
            <person name="Hauser L."/>
            <person name="Kyrpides N."/>
            <person name="Mikhailova N."/>
            <person name="Janssen P.H."/>
            <person name="Kuske C.R."/>
            <person name="Richardson P."/>
        </authorList>
    </citation>
    <scope>NUCLEOTIDE SEQUENCE</scope>
    <source>
        <strain evidence="3">Ellin6076</strain>
    </source>
</reference>
<dbReference type="Gene3D" id="3.30.360.10">
    <property type="entry name" value="Dihydrodipicolinate Reductase, domain 2"/>
    <property type="match status" value="1"/>
</dbReference>
<feature type="domain" description="Gfo/Idh/MocA-like oxidoreductase N-terminal" evidence="1">
    <location>
        <begin position="44"/>
        <end position="158"/>
    </location>
</feature>
<dbReference type="Pfam" id="PF10518">
    <property type="entry name" value="TAT_signal"/>
    <property type="match status" value="1"/>
</dbReference>
<evidence type="ECO:0000313" key="3">
    <source>
        <dbReference type="EMBL" id="ABJ81188.1"/>
    </source>
</evidence>
<dbReference type="NCBIfam" id="TIGR01409">
    <property type="entry name" value="TAT_signal_seq"/>
    <property type="match status" value="1"/>
</dbReference>
<proteinExistence type="predicted"/>
<dbReference type="InterPro" id="IPR055170">
    <property type="entry name" value="GFO_IDH_MocA-like_dom"/>
</dbReference>
<dbReference type="InterPro" id="IPR019546">
    <property type="entry name" value="TAT_signal_bac_arc"/>
</dbReference>
<gene>
    <name evidence="3" type="ordered locus">Acid_0174</name>
</gene>
<dbReference type="OrthoDB" id="9815825at2"/>
<dbReference type="SUPFAM" id="SSF55347">
    <property type="entry name" value="Glyceraldehyde-3-phosphate dehydrogenase-like, C-terminal domain"/>
    <property type="match status" value="1"/>
</dbReference>
<dbReference type="InterPro" id="IPR036291">
    <property type="entry name" value="NAD(P)-bd_dom_sf"/>
</dbReference>
<dbReference type="PANTHER" id="PTHR43818">
    <property type="entry name" value="BCDNA.GH03377"/>
    <property type="match status" value="1"/>
</dbReference>
<dbReference type="KEGG" id="sus:Acid_0174"/>
<organism evidence="3">
    <name type="scientific">Solibacter usitatus (strain Ellin6076)</name>
    <dbReference type="NCBI Taxonomy" id="234267"/>
    <lineage>
        <taxon>Bacteria</taxon>
        <taxon>Pseudomonadati</taxon>
        <taxon>Acidobacteriota</taxon>
        <taxon>Terriglobia</taxon>
        <taxon>Bryobacterales</taxon>
        <taxon>Solibacteraceae</taxon>
        <taxon>Candidatus Solibacter</taxon>
    </lineage>
</organism>
<dbReference type="PROSITE" id="PS51318">
    <property type="entry name" value="TAT"/>
    <property type="match status" value="1"/>
</dbReference>
<evidence type="ECO:0000259" key="2">
    <source>
        <dbReference type="Pfam" id="PF22725"/>
    </source>
</evidence>
<dbReference type="eggNOG" id="COG0673">
    <property type="taxonomic scope" value="Bacteria"/>
</dbReference>
<dbReference type="SUPFAM" id="SSF51735">
    <property type="entry name" value="NAD(P)-binding Rossmann-fold domains"/>
    <property type="match status" value="1"/>
</dbReference>